<dbReference type="PROSITE" id="PS50109">
    <property type="entry name" value="HIS_KIN"/>
    <property type="match status" value="1"/>
</dbReference>
<feature type="transmembrane region" description="Helical" evidence="5">
    <location>
        <begin position="41"/>
        <end position="60"/>
    </location>
</feature>
<proteinExistence type="predicted"/>
<dbReference type="InterPro" id="IPR035965">
    <property type="entry name" value="PAS-like_dom_sf"/>
</dbReference>
<feature type="transmembrane region" description="Helical" evidence="5">
    <location>
        <begin position="161"/>
        <end position="183"/>
    </location>
</feature>
<dbReference type="InterPro" id="IPR003661">
    <property type="entry name" value="HisK_dim/P_dom"/>
</dbReference>
<dbReference type="SMART" id="SM00387">
    <property type="entry name" value="HATPase_c"/>
    <property type="match status" value="1"/>
</dbReference>
<evidence type="ECO:0000256" key="4">
    <source>
        <dbReference type="SAM" id="MobiDB-lite"/>
    </source>
</evidence>
<keyword evidence="5" id="KW-0472">Membrane</keyword>
<keyword evidence="5" id="KW-0812">Transmembrane</keyword>
<feature type="region of interest" description="Disordered" evidence="4">
    <location>
        <begin position="392"/>
        <end position="436"/>
    </location>
</feature>
<dbReference type="PROSITE" id="PS50110">
    <property type="entry name" value="RESPONSE_REGULATORY"/>
    <property type="match status" value="1"/>
</dbReference>
<organism evidence="8 9">
    <name type="scientific">Acrasis kona</name>
    <dbReference type="NCBI Taxonomy" id="1008807"/>
    <lineage>
        <taxon>Eukaryota</taxon>
        <taxon>Discoba</taxon>
        <taxon>Heterolobosea</taxon>
        <taxon>Tetramitia</taxon>
        <taxon>Eutetramitia</taxon>
        <taxon>Acrasidae</taxon>
        <taxon>Acrasis</taxon>
    </lineage>
</organism>
<keyword evidence="5" id="KW-1133">Transmembrane helix</keyword>
<dbReference type="SUPFAM" id="SSF52172">
    <property type="entry name" value="CheY-like"/>
    <property type="match status" value="1"/>
</dbReference>
<feature type="transmembrane region" description="Helical" evidence="5">
    <location>
        <begin position="303"/>
        <end position="319"/>
    </location>
</feature>
<dbReference type="CDD" id="cd17546">
    <property type="entry name" value="REC_hyHK_CKI1_RcsC-like"/>
    <property type="match status" value="1"/>
</dbReference>
<dbReference type="Gene3D" id="3.30.450.20">
    <property type="entry name" value="PAS domain"/>
    <property type="match status" value="2"/>
</dbReference>
<dbReference type="EMBL" id="JAOPGA020001010">
    <property type="protein sequence ID" value="KAL0484013.1"/>
    <property type="molecule type" value="Genomic_DNA"/>
</dbReference>
<evidence type="ECO:0000256" key="1">
    <source>
        <dbReference type="ARBA" id="ARBA00022553"/>
    </source>
</evidence>
<feature type="transmembrane region" description="Helical" evidence="5">
    <location>
        <begin position="212"/>
        <end position="232"/>
    </location>
</feature>
<dbReference type="Pfam" id="PF00072">
    <property type="entry name" value="Response_reg"/>
    <property type="match status" value="1"/>
</dbReference>
<dbReference type="Gene3D" id="3.40.50.2300">
    <property type="match status" value="1"/>
</dbReference>
<protein>
    <submittedName>
        <fullName evidence="8">GacS</fullName>
    </submittedName>
</protein>
<dbReference type="CDD" id="cd00082">
    <property type="entry name" value="HisKA"/>
    <property type="match status" value="1"/>
</dbReference>
<evidence type="ECO:0000313" key="8">
    <source>
        <dbReference type="EMBL" id="KAL0484013.1"/>
    </source>
</evidence>
<reference evidence="8 9" key="1">
    <citation type="submission" date="2024-03" db="EMBL/GenBank/DDBJ databases">
        <title>The Acrasis kona genome and developmental transcriptomes reveal deep origins of eukaryotic multicellular pathways.</title>
        <authorList>
            <person name="Sheikh S."/>
            <person name="Fu C.-J."/>
            <person name="Brown M.W."/>
            <person name="Baldauf S.L."/>
        </authorList>
    </citation>
    <scope>NUCLEOTIDE SEQUENCE [LARGE SCALE GENOMIC DNA]</scope>
    <source>
        <strain evidence="8 9">ATCC MYA-3509</strain>
    </source>
</reference>
<dbReference type="Pfam" id="PF02518">
    <property type="entry name" value="HATPase_c"/>
    <property type="match status" value="1"/>
</dbReference>
<dbReference type="InterPro" id="IPR004358">
    <property type="entry name" value="Sig_transdc_His_kin-like_C"/>
</dbReference>
<dbReference type="Proteomes" id="UP001431209">
    <property type="component" value="Unassembled WGS sequence"/>
</dbReference>
<evidence type="ECO:0000259" key="7">
    <source>
        <dbReference type="PROSITE" id="PS50110"/>
    </source>
</evidence>
<dbReference type="InterPro" id="IPR036890">
    <property type="entry name" value="HATPase_C_sf"/>
</dbReference>
<dbReference type="SUPFAM" id="SSF55785">
    <property type="entry name" value="PYP-like sensor domain (PAS domain)"/>
    <property type="match status" value="1"/>
</dbReference>
<dbReference type="PANTHER" id="PTHR45339">
    <property type="entry name" value="HYBRID SIGNAL TRANSDUCTION HISTIDINE KINASE J"/>
    <property type="match status" value="1"/>
</dbReference>
<gene>
    <name evidence="8" type="ORF">AKO1_004600</name>
</gene>
<dbReference type="Gene3D" id="1.10.287.130">
    <property type="match status" value="1"/>
</dbReference>
<evidence type="ECO:0000256" key="3">
    <source>
        <dbReference type="PROSITE-ProRule" id="PRU00169"/>
    </source>
</evidence>
<keyword evidence="2" id="KW-0902">Two-component regulatory system</keyword>
<sequence>MNDGRGKDMHPKTSGATLSEDKKNYTFVHSKQRYIHRQREIFFITCYIGCILYTEISLLIHPKLQRCQKDLIKNFELMHLLELLDPPKVAVTVVTIGMILVWALKVKSFYNDYASLFELTDSTIPPGVPRFFDDENESPLNSCNTPKTPIKRTDGMGGKRFEATLNAIFIILGMFNFVTRYLFCDNSVAPVYFLLVPVMVALSPSKRKDIEIIMFLMFILTSAILLFLKPIIPHFHRLLHSDTLDLYNDIAEILHTSLCSEDVHLLVVTGIPLITFLAVMLYHNHVVKLDSNMNERRYRQYSILLETVIANLPTTLWTVDRDLNITFSRGDRLSEEDQVTPLTEKIGVPLKNYVTEHLQVLNGQRDELIQMHDDAINQGVIVTNTYSSKKPHLRQKSITKNVDDLSSTTSSSSDDQKSNLSNQQHHHHERADSKSHFSTVIAPWTKKNGYRIGAVGLSYDISEFVRAREALQKSEDNYKSMISSLQEPIVRINSKMIVSLATKPLFKKRPGQLIGKSILDVLHASSPENREHSKQNITKVFKNQKENTWEWEDDRKIYSVTATFMNDDIVEDGYATLIIRDVTEQRNSQKNMLLAREAKIASRSKSAFIASMSHEVRNPLQAIMGSLQLMSTTCMSTTQMEYIDDATENAKLLLAIISDVLDMSKIESGKLELIQAPFSIMDVVETTSDMLSLQAYEKNIEIITNIDTRLPTQLIGDKTRISQILTNLTSNAIKFTKQGCVTLGVDLIRESESAVTLQLSCQDTGVGIKQQDIKRLFQPFVQLKYDNVMGGEISSSSCESKNNNSGDEVTVDVNESVGESHHCYKGWGLGLHICDRLVRLMNGHIQVESEFKKGSKFIVTITLDKIGDHTHQENAIIHLVQSSSPTNHTSCQRCKIQSNLYSSKFDTVIIVNRVDPLSNVIQKYCKKLNVQNVIIVNDAERIIPTVDEYVDPSQPTPCTPTSTTTVTPPSSSTTTNDHSSEHCVAIIVDGLDTPSLEKCDSLSERSQCKVIVLVSNKQHDIFNAQNYRWTENPSSSSNSDNLNRLNQHVQSKDLMNQHHATLQAVINKPNVIVMKKPIKLRRLMATLSGRKSSYLSSLIWNMDMNNTTISSMIQNDEKSEPPSKIETKEKEQEEYVKETPSVDIRDYKLMLVEDNPINQKLLQRLLNKIGYGRVEIADNGLEAIKKIDSQQEPFDLILMDLQMPQMNGFDCTIAIRERKDQHKDTPIVAITANAFSESMQKCIKVGMNHVLIKPVNITNLITTVQNYAKK</sequence>
<dbReference type="InterPro" id="IPR036097">
    <property type="entry name" value="HisK_dim/P_sf"/>
</dbReference>
<feature type="domain" description="Histidine kinase" evidence="6">
    <location>
        <begin position="611"/>
        <end position="865"/>
    </location>
</feature>
<dbReference type="SMART" id="SM00448">
    <property type="entry name" value="REC"/>
    <property type="match status" value="1"/>
</dbReference>
<keyword evidence="9" id="KW-1185">Reference proteome</keyword>
<dbReference type="SUPFAM" id="SSF47384">
    <property type="entry name" value="Homodimeric domain of signal transducing histidine kinase"/>
    <property type="match status" value="1"/>
</dbReference>
<dbReference type="GO" id="GO:0000155">
    <property type="term" value="F:phosphorelay sensor kinase activity"/>
    <property type="evidence" value="ECO:0007669"/>
    <property type="project" value="InterPro"/>
</dbReference>
<feature type="modified residue" description="4-aspartylphosphate" evidence="3">
    <location>
        <position position="1200"/>
    </location>
</feature>
<feature type="transmembrane region" description="Helical" evidence="5">
    <location>
        <begin position="189"/>
        <end position="205"/>
    </location>
</feature>
<feature type="compositionally biased region" description="Low complexity" evidence="4">
    <location>
        <begin position="404"/>
        <end position="423"/>
    </location>
</feature>
<dbReference type="Gene3D" id="3.30.565.10">
    <property type="entry name" value="Histidine kinase-like ATPase, C-terminal domain"/>
    <property type="match status" value="1"/>
</dbReference>
<feature type="transmembrane region" description="Helical" evidence="5">
    <location>
        <begin position="263"/>
        <end position="282"/>
    </location>
</feature>
<accession>A0AAW2Z4V6</accession>
<feature type="region of interest" description="Disordered" evidence="4">
    <location>
        <begin position="951"/>
        <end position="978"/>
    </location>
</feature>
<dbReference type="InterPro" id="IPR001789">
    <property type="entry name" value="Sig_transdc_resp-reg_receiver"/>
</dbReference>
<name>A0AAW2Z4V6_9EUKA</name>
<feature type="transmembrane region" description="Helical" evidence="5">
    <location>
        <begin position="87"/>
        <end position="104"/>
    </location>
</feature>
<evidence type="ECO:0000256" key="2">
    <source>
        <dbReference type="ARBA" id="ARBA00023012"/>
    </source>
</evidence>
<dbReference type="InterPro" id="IPR011006">
    <property type="entry name" value="CheY-like_superfamily"/>
</dbReference>
<feature type="domain" description="Response regulatory" evidence="7">
    <location>
        <begin position="1148"/>
        <end position="1268"/>
    </location>
</feature>
<dbReference type="Pfam" id="PF00512">
    <property type="entry name" value="HisKA"/>
    <property type="match status" value="1"/>
</dbReference>
<evidence type="ECO:0000259" key="6">
    <source>
        <dbReference type="PROSITE" id="PS50109"/>
    </source>
</evidence>
<dbReference type="PANTHER" id="PTHR45339:SF1">
    <property type="entry name" value="HYBRID SIGNAL TRANSDUCTION HISTIDINE KINASE J"/>
    <property type="match status" value="1"/>
</dbReference>
<dbReference type="SUPFAM" id="SSF55874">
    <property type="entry name" value="ATPase domain of HSP90 chaperone/DNA topoisomerase II/histidine kinase"/>
    <property type="match status" value="1"/>
</dbReference>
<evidence type="ECO:0000313" key="9">
    <source>
        <dbReference type="Proteomes" id="UP001431209"/>
    </source>
</evidence>
<dbReference type="InterPro" id="IPR005467">
    <property type="entry name" value="His_kinase_dom"/>
</dbReference>
<feature type="compositionally biased region" description="Low complexity" evidence="4">
    <location>
        <begin position="959"/>
        <end position="975"/>
    </location>
</feature>
<evidence type="ECO:0000256" key="5">
    <source>
        <dbReference type="SAM" id="Phobius"/>
    </source>
</evidence>
<comment type="caution">
    <text evidence="8">The sequence shown here is derived from an EMBL/GenBank/DDBJ whole genome shotgun (WGS) entry which is preliminary data.</text>
</comment>
<dbReference type="SMART" id="SM00388">
    <property type="entry name" value="HisKA"/>
    <property type="match status" value="1"/>
</dbReference>
<keyword evidence="1 3" id="KW-0597">Phosphoprotein</keyword>
<dbReference type="AlphaFoldDB" id="A0AAW2Z4V6"/>
<dbReference type="PRINTS" id="PR00344">
    <property type="entry name" value="BCTRLSENSOR"/>
</dbReference>
<dbReference type="InterPro" id="IPR003594">
    <property type="entry name" value="HATPase_dom"/>
</dbReference>